<name>A0A3M9XZ16_9PEZI</name>
<dbReference type="PANTHER" id="PTHR46264">
    <property type="entry name" value="TYROSINE-TRNA LIGASE"/>
    <property type="match status" value="1"/>
</dbReference>
<keyword evidence="6 9" id="KW-0030">Aminoacyl-tRNA synthetase</keyword>
<keyword evidence="5 9" id="KW-0648">Protein biosynthesis</keyword>
<organism evidence="11 12">
    <name type="scientific">Verticillium nonalfalfae</name>
    <dbReference type="NCBI Taxonomy" id="1051616"/>
    <lineage>
        <taxon>Eukaryota</taxon>
        <taxon>Fungi</taxon>
        <taxon>Dikarya</taxon>
        <taxon>Ascomycota</taxon>
        <taxon>Pezizomycotina</taxon>
        <taxon>Sordariomycetes</taxon>
        <taxon>Hypocreomycetidae</taxon>
        <taxon>Glomerellales</taxon>
        <taxon>Plectosphaerellaceae</taxon>
        <taxon>Verticillium</taxon>
    </lineage>
</organism>
<feature type="region of interest" description="Disordered" evidence="10">
    <location>
        <begin position="374"/>
        <end position="427"/>
    </location>
</feature>
<evidence type="ECO:0000256" key="10">
    <source>
        <dbReference type="SAM" id="MobiDB-lite"/>
    </source>
</evidence>
<evidence type="ECO:0000256" key="8">
    <source>
        <dbReference type="ARBA" id="ARBA00048248"/>
    </source>
</evidence>
<evidence type="ECO:0000256" key="4">
    <source>
        <dbReference type="ARBA" id="ARBA00022840"/>
    </source>
</evidence>
<reference evidence="11 12" key="1">
    <citation type="submission" date="2018-10" db="EMBL/GenBank/DDBJ databases">
        <title>Genome sequence of Verticillium nonalfalfae VnAa140.</title>
        <authorList>
            <person name="Stajich J.E."/>
            <person name="Kasson M.T."/>
        </authorList>
    </citation>
    <scope>NUCLEOTIDE SEQUENCE [LARGE SCALE GENOMIC DNA]</scope>
    <source>
        <strain evidence="11 12">VnAa140</strain>
    </source>
</reference>
<comment type="similarity">
    <text evidence="9">Belongs to the class-I aminoacyl-tRNA synthetase family.</text>
</comment>
<evidence type="ECO:0000313" key="12">
    <source>
        <dbReference type="Proteomes" id="UP000267145"/>
    </source>
</evidence>
<feature type="compositionally biased region" description="Basic residues" evidence="10">
    <location>
        <begin position="378"/>
        <end position="389"/>
    </location>
</feature>
<keyword evidence="12" id="KW-1185">Reference proteome</keyword>
<keyword evidence="2 9" id="KW-0436">Ligase</keyword>
<dbReference type="SUPFAM" id="SSF52374">
    <property type="entry name" value="Nucleotidylyl transferase"/>
    <property type="match status" value="1"/>
</dbReference>
<evidence type="ECO:0000256" key="9">
    <source>
        <dbReference type="RuleBase" id="RU361234"/>
    </source>
</evidence>
<dbReference type="GO" id="GO:0005737">
    <property type="term" value="C:cytoplasm"/>
    <property type="evidence" value="ECO:0007669"/>
    <property type="project" value="TreeGrafter"/>
</dbReference>
<gene>
    <name evidence="11" type="ORF">D7B24_002083</name>
</gene>
<keyword evidence="3 9" id="KW-0547">Nucleotide-binding</keyword>
<dbReference type="Pfam" id="PF00579">
    <property type="entry name" value="tRNA-synt_1b"/>
    <property type="match status" value="1"/>
</dbReference>
<dbReference type="RefSeq" id="XP_028491439.1">
    <property type="nucleotide sequence ID" value="XM_028636299.1"/>
</dbReference>
<accession>A0A3M9XZ16</accession>
<proteinExistence type="inferred from homology"/>
<dbReference type="Proteomes" id="UP000267145">
    <property type="component" value="Unassembled WGS sequence"/>
</dbReference>
<dbReference type="GO" id="GO:0004831">
    <property type="term" value="F:tyrosine-tRNA ligase activity"/>
    <property type="evidence" value="ECO:0007669"/>
    <property type="project" value="UniProtKB-EC"/>
</dbReference>
<evidence type="ECO:0000256" key="2">
    <source>
        <dbReference type="ARBA" id="ARBA00022598"/>
    </source>
</evidence>
<sequence>MIFAATIGSDSTFRDRPPEAYLSRPTAITSYSMADLTKEQKLKLITRNLAEALDVDILEKVYDEGREPNIYWGTATTGRPHTGYFVAALKLADFLRAGASVTVLLADIHGFLDNLKAPIEIVQYRAEYYRFTITSMLKAVGVDTSKLRFVLGSEYQKSSDYVMDLFKLSSITSEHDARKAGAEVVKQTSNAPLVLDEQYLGADCQFGGVDQRKLFTAAKAWLPKLGYKERAHLMNPMVPGLQGGKMSSSEADSKIDLLDSPDVVTKKLRKAEAVPKIPENNGVLSFTEFVLLPASELRSGKAEFVVDRSRDNLEPLVYNDIAKMHEDYKNDILSPQILKPAVTKALLELMEPIVKDFESSKEWQEVMLKAYPPEEKAKKVKKVKDKGSRHPGTGPAGAEKAEGKNEKPVEEQTGISTLEIANHPPAP</sequence>
<comment type="catalytic activity">
    <reaction evidence="8 9">
        <text>tRNA(Tyr) + L-tyrosine + ATP = L-tyrosyl-tRNA(Tyr) + AMP + diphosphate + H(+)</text>
        <dbReference type="Rhea" id="RHEA:10220"/>
        <dbReference type="Rhea" id="RHEA-COMP:9706"/>
        <dbReference type="Rhea" id="RHEA-COMP:9707"/>
        <dbReference type="ChEBI" id="CHEBI:15378"/>
        <dbReference type="ChEBI" id="CHEBI:30616"/>
        <dbReference type="ChEBI" id="CHEBI:33019"/>
        <dbReference type="ChEBI" id="CHEBI:58315"/>
        <dbReference type="ChEBI" id="CHEBI:78442"/>
        <dbReference type="ChEBI" id="CHEBI:78536"/>
        <dbReference type="ChEBI" id="CHEBI:456215"/>
        <dbReference type="EC" id="6.1.1.1"/>
    </reaction>
</comment>
<dbReference type="STRING" id="1051616.A0A3M9XZ16"/>
<evidence type="ECO:0000256" key="6">
    <source>
        <dbReference type="ARBA" id="ARBA00023146"/>
    </source>
</evidence>
<comment type="caution">
    <text evidence="11">The sequence shown here is derived from an EMBL/GenBank/DDBJ whole genome shotgun (WGS) entry which is preliminary data.</text>
</comment>
<dbReference type="GO" id="GO:0005524">
    <property type="term" value="F:ATP binding"/>
    <property type="evidence" value="ECO:0007669"/>
    <property type="project" value="UniProtKB-KW"/>
</dbReference>
<dbReference type="InterPro" id="IPR002307">
    <property type="entry name" value="Tyr-tRNA-ligase"/>
</dbReference>
<evidence type="ECO:0000256" key="3">
    <source>
        <dbReference type="ARBA" id="ARBA00022741"/>
    </source>
</evidence>
<feature type="compositionally biased region" description="Basic and acidic residues" evidence="10">
    <location>
        <begin position="399"/>
        <end position="410"/>
    </location>
</feature>
<dbReference type="PANTHER" id="PTHR46264:SF4">
    <property type="entry name" value="TYROSINE--TRNA LIGASE, CYTOPLASMIC"/>
    <property type="match status" value="1"/>
</dbReference>
<dbReference type="GO" id="GO:0006437">
    <property type="term" value="P:tyrosyl-tRNA aminoacylation"/>
    <property type="evidence" value="ECO:0007669"/>
    <property type="project" value="InterPro"/>
</dbReference>
<dbReference type="Gene3D" id="1.10.240.10">
    <property type="entry name" value="Tyrosyl-Transfer RNA Synthetase"/>
    <property type="match status" value="1"/>
</dbReference>
<keyword evidence="4 9" id="KW-0067">ATP-binding</keyword>
<protein>
    <recommendedName>
        <fullName evidence="1 9">Tyrosine--tRNA ligase</fullName>
        <ecNumber evidence="1 9">6.1.1.1</ecNumber>
    </recommendedName>
    <alternativeName>
        <fullName evidence="7 9">Tyrosyl-tRNA synthetase</fullName>
    </alternativeName>
</protein>
<dbReference type="EC" id="6.1.1.1" evidence="1 9"/>
<dbReference type="Gene3D" id="3.40.50.620">
    <property type="entry name" value="HUPs"/>
    <property type="match status" value="1"/>
</dbReference>
<dbReference type="InterPro" id="IPR014729">
    <property type="entry name" value="Rossmann-like_a/b/a_fold"/>
</dbReference>
<dbReference type="PRINTS" id="PR01040">
    <property type="entry name" value="TRNASYNTHTYR"/>
</dbReference>
<dbReference type="InterPro" id="IPR002305">
    <property type="entry name" value="aa-tRNA-synth_Ic"/>
</dbReference>
<evidence type="ECO:0000256" key="1">
    <source>
        <dbReference type="ARBA" id="ARBA00013160"/>
    </source>
</evidence>
<dbReference type="AlphaFoldDB" id="A0A3M9XZ16"/>
<evidence type="ECO:0000256" key="7">
    <source>
        <dbReference type="ARBA" id="ARBA00033323"/>
    </source>
</evidence>
<dbReference type="NCBIfam" id="TIGR00234">
    <property type="entry name" value="tyrS"/>
    <property type="match status" value="1"/>
</dbReference>
<evidence type="ECO:0000256" key="5">
    <source>
        <dbReference type="ARBA" id="ARBA00022917"/>
    </source>
</evidence>
<dbReference type="InterPro" id="IPR050489">
    <property type="entry name" value="Tyr-tRNA_synthase"/>
</dbReference>
<evidence type="ECO:0000313" key="11">
    <source>
        <dbReference type="EMBL" id="RNJ53281.1"/>
    </source>
</evidence>
<dbReference type="GeneID" id="39605772"/>
<dbReference type="EMBL" id="RBVV01000148">
    <property type="protein sequence ID" value="RNJ53281.1"/>
    <property type="molecule type" value="Genomic_DNA"/>
</dbReference>